<proteinExistence type="predicted"/>
<evidence type="ECO:0000313" key="4">
    <source>
        <dbReference type="Proteomes" id="UP000248293"/>
    </source>
</evidence>
<dbReference type="Proteomes" id="UP000248293">
    <property type="component" value="Segment"/>
</dbReference>
<keyword evidence="2" id="KW-0472">Membrane</keyword>
<keyword evidence="2" id="KW-0812">Transmembrane</keyword>
<evidence type="ECO:0000256" key="2">
    <source>
        <dbReference type="SAM" id="Phobius"/>
    </source>
</evidence>
<sequence length="169" mass="19952">MNFWTFAFICLIVFVMIGVYIGHNRKPNKEARELYEKTQREAADRKQREEEQGREKNRQAVFRQDAVGALERILSGRLSEEFNASYGPHGRDMDRFERSYPEVYKFLKLFKHHEFRTEDVLSLKLKVGRQQKVIDAQAQQIGILLQNQKDIFKALQMGQPLEFAEPTQE</sequence>
<evidence type="ECO:0000313" key="3">
    <source>
        <dbReference type="EMBL" id="ASD52191.1"/>
    </source>
</evidence>
<feature type="region of interest" description="Disordered" evidence="1">
    <location>
        <begin position="37"/>
        <end position="57"/>
    </location>
</feature>
<name>A0A2U7NF98_9CAUD</name>
<keyword evidence="2" id="KW-1133">Transmembrane helix</keyword>
<gene>
    <name evidence="3" type="ORF">PspYZU08_15</name>
</gene>
<organism evidence="3 4">
    <name type="scientific">Pseudomonas phage PspYZU08</name>
    <dbReference type="NCBI Taxonomy" id="1983557"/>
    <lineage>
        <taxon>Viruses</taxon>
        <taxon>Duplodnaviria</taxon>
        <taxon>Heunggongvirae</taxon>
        <taxon>Uroviricota</taxon>
        <taxon>Caudoviricetes</taxon>
        <taxon>Autographivirales</taxon>
        <taxon>Autotranscriptaviridae</taxon>
        <taxon>Studiervirinae</taxon>
        <taxon>Pijolavirus</taxon>
        <taxon>Pijolavirus PspYZU08</taxon>
    </lineage>
</organism>
<keyword evidence="4" id="KW-1185">Reference proteome</keyword>
<evidence type="ECO:0000256" key="1">
    <source>
        <dbReference type="SAM" id="MobiDB-lite"/>
    </source>
</evidence>
<feature type="transmembrane region" description="Helical" evidence="2">
    <location>
        <begin position="6"/>
        <end position="23"/>
    </location>
</feature>
<dbReference type="EMBL" id="KY971611">
    <property type="protein sequence ID" value="ASD52191.1"/>
    <property type="molecule type" value="Genomic_DNA"/>
</dbReference>
<reference evidence="3 4" key="1">
    <citation type="submission" date="2017-04" db="EMBL/GenBank/DDBJ databases">
        <title>Isolation of lytic bacteriophages infecting Pseudomonas strains for biocontrol of fish and shrimp spoilage during chilled storage.</title>
        <authorList>
            <person name="Yang Z."/>
            <person name="Tao X."/>
            <person name="Gao L."/>
            <person name="Rao S."/>
        </authorList>
    </citation>
    <scope>NUCLEOTIDE SEQUENCE [LARGE SCALE GENOMIC DNA]</scope>
</reference>
<protein>
    <submittedName>
        <fullName evidence="3">Uncharacterized protein</fullName>
    </submittedName>
</protein>
<accession>A0A2U7NF98</accession>